<dbReference type="EMBL" id="JACHVA010000101">
    <property type="protein sequence ID" value="MBC2602670.1"/>
    <property type="molecule type" value="Genomic_DNA"/>
</dbReference>
<keyword evidence="3" id="KW-1185">Reference proteome</keyword>
<sequence length="907" mass="102945">MNSTSVRVLRRAIPTYPQAEAEELPMFAENRVHQRTSGRPYPNRVVLKTLRAEKVDREYEIICLENEFLKIEILPEIGGRIFSALDKTTGYDFFYKQSVIKPALIGALGNWISGGVEFNWPYHHRPSTFMPVDYEIQHGEDGAVTVWLSEHDPIERMKGMVGIRLAPGEAIFETRVQVCNRTPLTRSFLWWENAAVPVNENYQIFFPKDVSYVNFHYHRSVGTWPKNSGTYNGIRLGEDIDIQQHANTKSPTSYFSAASQYDFFGGYDHGKECGVVHVANHHVSPGKKLFTWAYNQLSQTWERALTDTDGEYAELMAGSYTDNQPDFAWLKPYETKKFSQFWYPIHKIGAPTYANTQCALNLDQEHARLSILSTRAFEGANIRLTSEDKCILDIQRDLSPAEALELRIEKPIHPEALKIEVLTKEGNRIAFYQTTPKVAEEIPEPWTDLPGPSYFHSAQELHLAGTHVDQYRSPKDLPEVYWETALKRDPDYAPALIDLGALRYKQGCFREAREQLEHARDVLTRHNGNPCNGQIFYTLGLVLKALGETDSAYDTFYKASWDEAMRSKALTQISSIDGIRCEYDRMLEHAEAALDHASDNPLATSLTILADLKTGRIKRARQRIDIALQKDPLHWMVRYLRTLAEGDDVTTFVNTLKSSPSQTSLDLAFELLGAGFLNEAKDLLEALPEGADPMVYYTVAGIELELGKNRAAESAIARGEAVNDPQTYPFRLEEMAILEAVIGHNPQQTAKAQYYLGCLLYDKCRYDEAAFHWEQSKSLNDGFAPIHRNLAVAYFSHLDRKLEVLPLLHKALACAPGDEQLTYEIAYVMTKLGLPPSERLQFLKSHVDPTKTIRDDLILEWARAHNQAVDPQGALALLNVYNFVPCEGGEHAVVEQYMFSHHMMGRI</sequence>
<feature type="domain" description="DUF5107" evidence="1">
    <location>
        <begin position="52"/>
        <end position="345"/>
    </location>
</feature>
<evidence type="ECO:0000313" key="2">
    <source>
        <dbReference type="EMBL" id="MBC2602670.1"/>
    </source>
</evidence>
<dbReference type="InterPro" id="IPR011990">
    <property type="entry name" value="TPR-like_helical_dom_sf"/>
</dbReference>
<reference evidence="2 3" key="1">
    <citation type="submission" date="2020-07" db="EMBL/GenBank/DDBJ databases">
        <authorList>
            <person name="Feng X."/>
        </authorList>
    </citation>
    <scope>NUCLEOTIDE SEQUENCE [LARGE SCALE GENOMIC DNA]</scope>
    <source>
        <strain evidence="2 3">JCM14086</strain>
    </source>
</reference>
<dbReference type="InterPro" id="IPR033396">
    <property type="entry name" value="DUF5107"/>
</dbReference>
<proteinExistence type="predicted"/>
<dbReference type="SMART" id="SM00028">
    <property type="entry name" value="TPR"/>
    <property type="match status" value="4"/>
</dbReference>
<comment type="caution">
    <text evidence="2">The sequence shown here is derived from an EMBL/GenBank/DDBJ whole genome shotgun (WGS) entry which is preliminary data.</text>
</comment>
<name>A0A7X1B1C1_9BACT</name>
<evidence type="ECO:0000313" key="3">
    <source>
        <dbReference type="Proteomes" id="UP000525652"/>
    </source>
</evidence>
<accession>A0A7X1B1C1</accession>
<dbReference type="AlphaFoldDB" id="A0A7X1B1C1"/>
<gene>
    <name evidence="2" type="ORF">H5P30_12880</name>
</gene>
<dbReference type="Proteomes" id="UP000525652">
    <property type="component" value="Unassembled WGS sequence"/>
</dbReference>
<organism evidence="2 3">
    <name type="scientific">Puniceicoccus vermicola</name>
    <dbReference type="NCBI Taxonomy" id="388746"/>
    <lineage>
        <taxon>Bacteria</taxon>
        <taxon>Pseudomonadati</taxon>
        <taxon>Verrucomicrobiota</taxon>
        <taxon>Opitutia</taxon>
        <taxon>Puniceicoccales</taxon>
        <taxon>Puniceicoccaceae</taxon>
        <taxon>Puniceicoccus</taxon>
    </lineage>
</organism>
<dbReference type="InterPro" id="IPR019734">
    <property type="entry name" value="TPR_rpt"/>
</dbReference>
<dbReference type="SUPFAM" id="SSF48452">
    <property type="entry name" value="TPR-like"/>
    <property type="match status" value="2"/>
</dbReference>
<evidence type="ECO:0000259" key="1">
    <source>
        <dbReference type="Pfam" id="PF17128"/>
    </source>
</evidence>
<dbReference type="RefSeq" id="WP_185693336.1">
    <property type="nucleotide sequence ID" value="NZ_JACHVA010000101.1"/>
</dbReference>
<protein>
    <submittedName>
        <fullName evidence="2">DUF5107 domain-containing protein</fullName>
    </submittedName>
</protein>
<dbReference type="Gene3D" id="1.25.40.10">
    <property type="entry name" value="Tetratricopeptide repeat domain"/>
    <property type="match status" value="2"/>
</dbReference>
<dbReference type="Pfam" id="PF17128">
    <property type="entry name" value="DUF5107"/>
    <property type="match status" value="1"/>
</dbReference>